<dbReference type="Proteomes" id="UP000178129">
    <property type="component" value="Unassembled WGS sequence"/>
</dbReference>
<sequence>MGKTKKKKKGVLNTSSPRSKQSVNEEIDDGACMKPVEPVKLELEAMGELEAIVEVEVRNGDTIRVQTDQNGGADRREGYCGLQDDRLRNEVLEISDSVLGRPKSEISIARLLKRSFRIIIQDLFDDLDSREWNGGEAFQDESTN</sequence>
<evidence type="ECO:0000313" key="3">
    <source>
        <dbReference type="Proteomes" id="UP000178129"/>
    </source>
</evidence>
<comment type="caution">
    <text evidence="2">The sequence shown here is derived from an EMBL/GenBank/DDBJ whole genome shotgun (WGS) entry which is preliminary data.</text>
</comment>
<feature type="compositionally biased region" description="Polar residues" evidence="1">
    <location>
        <begin position="12"/>
        <end position="24"/>
    </location>
</feature>
<proteinExistence type="predicted"/>
<accession>A0A1E1KBL5</accession>
<reference evidence="3" key="1">
    <citation type="submission" date="2016-03" db="EMBL/GenBank/DDBJ databases">
        <authorList>
            <person name="Ploux O."/>
        </authorList>
    </citation>
    <scope>NUCLEOTIDE SEQUENCE [LARGE SCALE GENOMIC DNA]</scope>
    <source>
        <strain evidence="3">UK7</strain>
    </source>
</reference>
<keyword evidence="3" id="KW-1185">Reference proteome</keyword>
<name>A0A1E1KBL5_9HELO</name>
<gene>
    <name evidence="2" type="ORF">RCO7_05716</name>
</gene>
<dbReference type="InParanoid" id="A0A1E1KBL5"/>
<evidence type="ECO:0000256" key="1">
    <source>
        <dbReference type="SAM" id="MobiDB-lite"/>
    </source>
</evidence>
<dbReference type="AlphaFoldDB" id="A0A1E1KBL5"/>
<dbReference type="EMBL" id="FJUW01000010">
    <property type="protein sequence ID" value="CZS95457.1"/>
    <property type="molecule type" value="Genomic_DNA"/>
</dbReference>
<feature type="region of interest" description="Disordered" evidence="1">
    <location>
        <begin position="1"/>
        <end position="29"/>
    </location>
</feature>
<evidence type="ECO:0000313" key="2">
    <source>
        <dbReference type="EMBL" id="CZS95457.1"/>
    </source>
</evidence>
<feature type="compositionally biased region" description="Basic residues" evidence="1">
    <location>
        <begin position="1"/>
        <end position="10"/>
    </location>
</feature>
<organism evidence="2 3">
    <name type="scientific">Rhynchosporium graminicola</name>
    <dbReference type="NCBI Taxonomy" id="2792576"/>
    <lineage>
        <taxon>Eukaryota</taxon>
        <taxon>Fungi</taxon>
        <taxon>Dikarya</taxon>
        <taxon>Ascomycota</taxon>
        <taxon>Pezizomycotina</taxon>
        <taxon>Leotiomycetes</taxon>
        <taxon>Helotiales</taxon>
        <taxon>Ploettnerulaceae</taxon>
        <taxon>Rhynchosporium</taxon>
    </lineage>
</organism>
<protein>
    <submittedName>
        <fullName evidence="2">Uncharacterized protein</fullName>
    </submittedName>
</protein>